<protein>
    <submittedName>
        <fullName evidence="1">Uncharacterized protein</fullName>
    </submittedName>
</protein>
<sequence>MLPKELNEKTLTKGEKTMSFLTIMKGGKEKTFRIEDGKSNLLNRFVSLDSGDMWYFLGKQISGRTINRQGKLGQGLWYVSNLLWERDKG</sequence>
<gene>
    <name evidence="1" type="ORF">MM415A00352_0043</name>
</gene>
<name>A0A6M3KMU8_9ZZZZ</name>
<dbReference type="EMBL" id="MT142499">
    <property type="protein sequence ID" value="QJA82941.1"/>
    <property type="molecule type" value="Genomic_DNA"/>
</dbReference>
<accession>A0A6M3KMU8</accession>
<reference evidence="1" key="1">
    <citation type="submission" date="2020-03" db="EMBL/GenBank/DDBJ databases">
        <title>The deep terrestrial virosphere.</title>
        <authorList>
            <person name="Holmfeldt K."/>
            <person name="Nilsson E."/>
            <person name="Simone D."/>
            <person name="Lopez-Fernandez M."/>
            <person name="Wu X."/>
            <person name="de Brujin I."/>
            <person name="Lundin D."/>
            <person name="Andersson A."/>
            <person name="Bertilsson S."/>
            <person name="Dopson M."/>
        </authorList>
    </citation>
    <scope>NUCLEOTIDE SEQUENCE</scope>
    <source>
        <strain evidence="1">MM415A00352</strain>
    </source>
</reference>
<proteinExistence type="predicted"/>
<organism evidence="1">
    <name type="scientific">viral metagenome</name>
    <dbReference type="NCBI Taxonomy" id="1070528"/>
    <lineage>
        <taxon>unclassified sequences</taxon>
        <taxon>metagenomes</taxon>
        <taxon>organismal metagenomes</taxon>
    </lineage>
</organism>
<evidence type="ECO:0000313" key="1">
    <source>
        <dbReference type="EMBL" id="QJA82941.1"/>
    </source>
</evidence>
<dbReference type="AlphaFoldDB" id="A0A6M3KMU8"/>